<feature type="transmembrane region" description="Helical" evidence="2">
    <location>
        <begin position="31"/>
        <end position="49"/>
    </location>
</feature>
<dbReference type="RefSeq" id="WP_008582601.1">
    <property type="nucleotide sequence ID" value="NZ_AOJO01000024.1"/>
</dbReference>
<feature type="transmembrane region" description="Helical" evidence="2">
    <location>
        <begin position="7"/>
        <end position="25"/>
    </location>
</feature>
<name>M0FJ77_9EURY</name>
<keyword evidence="2" id="KW-0472">Membrane</keyword>
<evidence type="ECO:0000256" key="1">
    <source>
        <dbReference type="SAM" id="MobiDB-lite"/>
    </source>
</evidence>
<dbReference type="EMBL" id="AOJO01000024">
    <property type="protein sequence ID" value="ELZ58639.1"/>
    <property type="molecule type" value="Genomic_DNA"/>
</dbReference>
<evidence type="ECO:0000256" key="2">
    <source>
        <dbReference type="SAM" id="Phobius"/>
    </source>
</evidence>
<keyword evidence="2" id="KW-0812">Transmembrane</keyword>
<protein>
    <submittedName>
        <fullName evidence="3">Uncharacterized protein</fullName>
    </submittedName>
</protein>
<evidence type="ECO:0000313" key="4">
    <source>
        <dbReference type="Proteomes" id="UP000011689"/>
    </source>
</evidence>
<dbReference type="AlphaFoldDB" id="M0FJ77"/>
<proteinExistence type="predicted"/>
<feature type="region of interest" description="Disordered" evidence="1">
    <location>
        <begin position="95"/>
        <end position="121"/>
    </location>
</feature>
<dbReference type="Proteomes" id="UP000011689">
    <property type="component" value="Unassembled WGS sequence"/>
</dbReference>
<evidence type="ECO:0000313" key="3">
    <source>
        <dbReference type="EMBL" id="ELZ58639.1"/>
    </source>
</evidence>
<gene>
    <name evidence="3" type="ORF">C467_05392</name>
</gene>
<keyword evidence="2" id="KW-1133">Transmembrane helix</keyword>
<dbReference type="PATRIC" id="fig|1227481.4.peg.1067"/>
<sequence length="121" mass="12435">MPSNEHTGLVAALAAIGVVVPLYAFVLQRQFLPGLGVGLSALVVAALVYRDGTGRRTLARGTIVVTVLYGAFTFQLPVAVVAACAVYLSAWLTGPDSPLGAPDTEIVPVEPGVTEDAGTEE</sequence>
<reference evidence="3 4" key="1">
    <citation type="journal article" date="2014" name="PLoS Genet.">
        <title>Phylogenetically driven sequencing of extremely halophilic archaea reveals strategies for static and dynamic osmo-response.</title>
        <authorList>
            <person name="Becker E.A."/>
            <person name="Seitzer P.M."/>
            <person name="Tritt A."/>
            <person name="Larsen D."/>
            <person name="Krusor M."/>
            <person name="Yao A.I."/>
            <person name="Wu D."/>
            <person name="Madern D."/>
            <person name="Eisen J.A."/>
            <person name="Darling A.E."/>
            <person name="Facciotti M.T."/>
        </authorList>
    </citation>
    <scope>NUCLEOTIDE SEQUENCE [LARGE SCALE GENOMIC DNA]</scope>
    <source>
        <strain evidence="3 4">ATCC 700873</strain>
    </source>
</reference>
<feature type="transmembrane region" description="Helical" evidence="2">
    <location>
        <begin position="61"/>
        <end position="88"/>
    </location>
</feature>
<comment type="caution">
    <text evidence="3">The sequence shown here is derived from an EMBL/GenBank/DDBJ whole genome shotgun (WGS) entry which is preliminary data.</text>
</comment>
<accession>M0FJ77</accession>
<dbReference type="GeneID" id="72712939"/>
<keyword evidence="4" id="KW-1185">Reference proteome</keyword>
<dbReference type="OrthoDB" id="271666at2157"/>
<organism evidence="3 4">
    <name type="scientific">Halorubrum hochstenium ATCC 700873</name>
    <dbReference type="NCBI Taxonomy" id="1227481"/>
    <lineage>
        <taxon>Archaea</taxon>
        <taxon>Methanobacteriati</taxon>
        <taxon>Methanobacteriota</taxon>
        <taxon>Stenosarchaea group</taxon>
        <taxon>Halobacteria</taxon>
        <taxon>Halobacteriales</taxon>
        <taxon>Haloferacaceae</taxon>
        <taxon>Halorubrum</taxon>
    </lineage>
</organism>